<dbReference type="EMBL" id="FUYE01000001">
    <property type="protein sequence ID" value="SKA76768.1"/>
    <property type="molecule type" value="Genomic_DNA"/>
</dbReference>
<dbReference type="GO" id="GO:0004401">
    <property type="term" value="F:histidinol-phosphatase activity"/>
    <property type="evidence" value="ECO:0007669"/>
    <property type="project" value="UniProtKB-UniRule"/>
</dbReference>
<dbReference type="AlphaFoldDB" id="A0A1T4WIN5"/>
<dbReference type="STRING" id="48467.SAMN02745166_00242"/>
<evidence type="ECO:0000256" key="7">
    <source>
        <dbReference type="ARBA" id="ARBA00049158"/>
    </source>
</evidence>
<dbReference type="NCBIfam" id="TIGR01856">
    <property type="entry name" value="hisJ_fam"/>
    <property type="match status" value="1"/>
</dbReference>
<evidence type="ECO:0000256" key="8">
    <source>
        <dbReference type="RuleBase" id="RU366003"/>
    </source>
</evidence>
<organism evidence="10 11">
    <name type="scientific">Prosthecobacter debontii</name>
    <dbReference type="NCBI Taxonomy" id="48467"/>
    <lineage>
        <taxon>Bacteria</taxon>
        <taxon>Pseudomonadati</taxon>
        <taxon>Verrucomicrobiota</taxon>
        <taxon>Verrucomicrobiia</taxon>
        <taxon>Verrucomicrobiales</taxon>
        <taxon>Verrucomicrobiaceae</taxon>
        <taxon>Prosthecobacter</taxon>
    </lineage>
</organism>
<dbReference type="InterPro" id="IPR004013">
    <property type="entry name" value="PHP_dom"/>
</dbReference>
<dbReference type="Proteomes" id="UP000190774">
    <property type="component" value="Unassembled WGS sequence"/>
</dbReference>
<dbReference type="Pfam" id="PF02811">
    <property type="entry name" value="PHP"/>
    <property type="match status" value="1"/>
</dbReference>
<sequence>MGLSNPTSLPLAPQPLLRHERSVLTDYHTHHPLCRHAEGHPIEYARHARSIGLAEIGFSDHNPTPEFLDEWRMTWDELPVYLAEVEQAREAVPEIPVRLSLECDYLEGREAWTDRIAKLAEWDYLIGSVHYIQDGLAVDDPKYMNHFKTQPEILEMWKNYWRLYEKMIRAQQHDFYAHPDLAKRFGALPTGDLRPYYEPVIQALADTKGVMEVSTASLRKGLNEFYPARAMLEMAFSAGVPIVINSDAHKPTDVGADFAQALEFVRSVGYRETVRFEKRQRRVVPLPETWPL</sequence>
<evidence type="ECO:0000256" key="2">
    <source>
        <dbReference type="ARBA" id="ARBA00009152"/>
    </source>
</evidence>
<dbReference type="PANTHER" id="PTHR21039:SF0">
    <property type="entry name" value="HISTIDINOL-PHOSPHATASE"/>
    <property type="match status" value="1"/>
</dbReference>
<proteinExistence type="inferred from homology"/>
<dbReference type="NCBIfam" id="NF005596">
    <property type="entry name" value="PRK07328.1"/>
    <property type="match status" value="1"/>
</dbReference>
<accession>A0A1T4WIN5</accession>
<dbReference type="InterPro" id="IPR010140">
    <property type="entry name" value="Histidinol_P_phosphatase_HisJ"/>
</dbReference>
<evidence type="ECO:0000256" key="1">
    <source>
        <dbReference type="ARBA" id="ARBA00004970"/>
    </source>
</evidence>
<dbReference type="GO" id="GO:0005737">
    <property type="term" value="C:cytoplasm"/>
    <property type="evidence" value="ECO:0007669"/>
    <property type="project" value="TreeGrafter"/>
</dbReference>
<evidence type="ECO:0000256" key="5">
    <source>
        <dbReference type="ARBA" id="ARBA00022801"/>
    </source>
</evidence>
<dbReference type="GO" id="GO:0000105">
    <property type="term" value="P:L-histidine biosynthetic process"/>
    <property type="evidence" value="ECO:0007669"/>
    <property type="project" value="UniProtKB-UniRule"/>
</dbReference>
<dbReference type="UniPathway" id="UPA00031">
    <property type="reaction ID" value="UER00013"/>
</dbReference>
<evidence type="ECO:0000256" key="4">
    <source>
        <dbReference type="ARBA" id="ARBA00022605"/>
    </source>
</evidence>
<protein>
    <recommendedName>
        <fullName evidence="3 8">Histidinol-phosphatase</fullName>
        <shortName evidence="8">HolPase</shortName>
        <ecNumber evidence="3 8">3.1.3.15</ecNumber>
    </recommendedName>
</protein>
<reference evidence="11" key="1">
    <citation type="submission" date="2017-02" db="EMBL/GenBank/DDBJ databases">
        <authorList>
            <person name="Varghese N."/>
            <person name="Submissions S."/>
        </authorList>
    </citation>
    <scope>NUCLEOTIDE SEQUENCE [LARGE SCALE GENOMIC DNA]</scope>
    <source>
        <strain evidence="11">ATCC 700200</strain>
    </source>
</reference>
<feature type="domain" description="PHP" evidence="9">
    <location>
        <begin position="26"/>
        <end position="215"/>
    </location>
</feature>
<evidence type="ECO:0000256" key="6">
    <source>
        <dbReference type="ARBA" id="ARBA00023102"/>
    </source>
</evidence>
<evidence type="ECO:0000313" key="11">
    <source>
        <dbReference type="Proteomes" id="UP000190774"/>
    </source>
</evidence>
<dbReference type="InterPro" id="IPR016195">
    <property type="entry name" value="Pol/histidinol_Pase-like"/>
</dbReference>
<dbReference type="CDD" id="cd12110">
    <property type="entry name" value="PHP_HisPPase_Hisj_like"/>
    <property type="match status" value="1"/>
</dbReference>
<keyword evidence="4 8" id="KW-0028">Amino-acid biosynthesis</keyword>
<evidence type="ECO:0000256" key="3">
    <source>
        <dbReference type="ARBA" id="ARBA00013085"/>
    </source>
</evidence>
<comment type="similarity">
    <text evidence="2 8">Belongs to the PHP hydrolase family. HisK subfamily.</text>
</comment>
<comment type="catalytic activity">
    <reaction evidence="7 8">
        <text>L-histidinol phosphate + H2O = L-histidinol + phosphate</text>
        <dbReference type="Rhea" id="RHEA:14465"/>
        <dbReference type="ChEBI" id="CHEBI:15377"/>
        <dbReference type="ChEBI" id="CHEBI:43474"/>
        <dbReference type="ChEBI" id="CHEBI:57699"/>
        <dbReference type="ChEBI" id="CHEBI:57980"/>
        <dbReference type="EC" id="3.1.3.15"/>
    </reaction>
</comment>
<gene>
    <name evidence="10" type="ORF">SAMN02745166_00242</name>
</gene>
<evidence type="ECO:0000313" key="10">
    <source>
        <dbReference type="EMBL" id="SKA76768.1"/>
    </source>
</evidence>
<name>A0A1T4WIN5_9BACT</name>
<dbReference type="SUPFAM" id="SSF89550">
    <property type="entry name" value="PHP domain-like"/>
    <property type="match status" value="1"/>
</dbReference>
<dbReference type="Gene3D" id="3.20.20.140">
    <property type="entry name" value="Metal-dependent hydrolases"/>
    <property type="match status" value="1"/>
</dbReference>
<keyword evidence="5 8" id="KW-0378">Hydrolase</keyword>
<comment type="pathway">
    <text evidence="1 8">Amino-acid biosynthesis; L-histidine biosynthesis; L-histidine from 5-phospho-alpha-D-ribose 1-diphosphate: step 8/9.</text>
</comment>
<dbReference type="EC" id="3.1.3.15" evidence="3 8"/>
<keyword evidence="6 8" id="KW-0368">Histidine biosynthesis</keyword>
<dbReference type="PANTHER" id="PTHR21039">
    <property type="entry name" value="HISTIDINOL PHOSPHATASE-RELATED"/>
    <property type="match status" value="1"/>
</dbReference>
<evidence type="ECO:0000259" key="9">
    <source>
        <dbReference type="Pfam" id="PF02811"/>
    </source>
</evidence>
<keyword evidence="11" id="KW-1185">Reference proteome</keyword>